<evidence type="ECO:0000313" key="2">
    <source>
        <dbReference type="EMBL" id="KAF2408806.1"/>
    </source>
</evidence>
<evidence type="ECO:0000313" key="3">
    <source>
        <dbReference type="EMBL" id="SDM70078.1"/>
    </source>
</evidence>
<dbReference type="Proteomes" id="UP000748067">
    <property type="component" value="Unassembled WGS sequence"/>
</dbReference>
<name>A0A1G9VCT0_9PSED</name>
<gene>
    <name evidence="2" type="primary">hpmA</name>
    <name evidence="2" type="ORF">PSAN_12050</name>
    <name evidence="3" type="ORF">SAMN04490179_0543</name>
</gene>
<dbReference type="NCBIfam" id="TIGR01901">
    <property type="entry name" value="adhes_NPXG"/>
    <property type="match status" value="1"/>
</dbReference>
<dbReference type="SUPFAM" id="SSF51126">
    <property type="entry name" value="Pectin lyase-like"/>
    <property type="match status" value="1"/>
</dbReference>
<dbReference type="Pfam" id="PF05860">
    <property type="entry name" value="TPS"/>
    <property type="match status" value="1"/>
</dbReference>
<keyword evidence="5" id="KW-1185">Reference proteome</keyword>
<dbReference type="InterPro" id="IPR008638">
    <property type="entry name" value="FhaB/CdiA-like_TPS"/>
</dbReference>
<dbReference type="NCBIfam" id="TIGR01731">
    <property type="entry name" value="fil_hemag_20aa"/>
    <property type="match status" value="20"/>
</dbReference>
<feature type="domain" description="Filamentous haemagglutinin FhaB/tRNA nuclease CdiA-like TPS" evidence="1">
    <location>
        <begin position="64"/>
        <end position="185"/>
    </location>
</feature>
<evidence type="ECO:0000313" key="4">
    <source>
        <dbReference type="Proteomes" id="UP000182470"/>
    </source>
</evidence>
<dbReference type="EMBL" id="LT629704">
    <property type="protein sequence ID" value="SDM70078.1"/>
    <property type="molecule type" value="Genomic_DNA"/>
</dbReference>
<dbReference type="SMART" id="SM00912">
    <property type="entry name" value="Haemagg_act"/>
    <property type="match status" value="1"/>
</dbReference>
<dbReference type="InterPro" id="IPR006915">
    <property type="entry name" value="DUF637_hemagglutn_put"/>
</dbReference>
<accession>A0A1G9VCT0</accession>
<reference evidence="2 5" key="1">
    <citation type="submission" date="2015-01" db="EMBL/GenBank/DDBJ databases">
        <title>Genome Sequence of Pseudomonas antarctica CMS 35.</title>
        <authorList>
            <person name="Voget S."/>
            <person name="Chow J."/>
            <person name="Daniel R."/>
            <person name="Streit W."/>
        </authorList>
    </citation>
    <scope>NUCLEOTIDE SEQUENCE [LARGE SCALE GENOMIC DNA]</scope>
    <source>
        <strain evidence="2 5">CMS 35</strain>
    </source>
</reference>
<evidence type="ECO:0000313" key="5">
    <source>
        <dbReference type="Proteomes" id="UP000748067"/>
    </source>
</evidence>
<dbReference type="InterPro" id="IPR012334">
    <property type="entry name" value="Pectin_lyas_fold"/>
</dbReference>
<dbReference type="Pfam" id="PF13332">
    <property type="entry name" value="Fil_haemagg_2"/>
    <property type="match status" value="4"/>
</dbReference>
<dbReference type="Gene3D" id="2.160.20.10">
    <property type="entry name" value="Single-stranded right-handed beta-helix, Pectin lyase-like"/>
    <property type="match status" value="1"/>
</dbReference>
<dbReference type="Proteomes" id="UP000182470">
    <property type="component" value="Chromosome I"/>
</dbReference>
<sequence>MDVRHFAFLARQPSAALKPRDSFFGLPKRGLVLILANALFWQPLLAQAEGIVVSAPGTTVGQAGNGVPVVNIATPNGSGLSHNQFKDYNVGPNGVILNNATGAVTNTQLGGYIIGNPNLKGGAASVILNEVNGGSPSQLRGYTEVAGQSAKVIVANPYGITCSGCGFINTPNVTLTTGKPVLDASGQLQRYQVDGGAVTIDGQGLNASNVDRFEIITRSAKINAQINARELTVIAGRNDVDAQSLKTTTRADDGSAKPKLAIDSSALGGMYAGAIKLVGTEAGVGVKLDGTLAASGGDIQLDANGHLSMAQTSATGNVNVTAQNVNLTDKVYATGNVQVTSAQALVNQQSVAAGQRIELNAATVTNPGIIEAGVAADNSRNATGDLVVNAQTLNTSGNLLASRALAITAAQALTNQGAIIQAKTVSVSTANLTNQGTTARLYGEQNLALSAPAIANLGGLIRFGEGQAATLDSAALDNRQGRIEMAGGSLVLTSAALNNSGGQVIANNLTVNAGSLNNQNGVLVASALTVNAGDLDNSLKGLIQADNGALNLTVANAFNNSQGFAQASTDLNLNAGSLSSNANGVLSANTGKLTLATAQQLNNVQGRLQAGQGDVELHAANLDNQSGVIVGKQLLLDVSGGDIDNRAGRVVGDHLDVRASGLDNRNAGLLAGGAPGVSLLLKGPGQLLNAQGRIQSEGLLQLQGERLDNSAGILIGTSVDVTAQHLNNSSKGSLVSNGGDVTLNVSNLLTNAGGVIDAGERSVLVKALTTLNNSGGTLRGKRLDIAAQHLNNDAGQLLAGNQGLSYSGQDVSNRKGLILSGGAHTQLDTASLDNLGGTVQGDTLTVTANTVDNSSGGLIASLLGNLQLTVEALANRGGKLFGKEQVTISGATLDNSAGGQISGNQINLISRDTLTNRGGLIEANQGLTLNGGNLDNSAGGQLRALGGATSSLNLSATLNNQNGTLEFGSAAFSLDATQLNNQGGQLQHAGTGLFRINTTSLTGSQGNINGLGTADWAFGNVDGLGRVQLNEALTYRSAQGLNLKAGDRMASSKGLTLDVASLNNGGELLSDGNVSITLSGDLNNSGRIATQQNLSVTANNLSQNGGRLAGNNTQLKLSGTLDNLGFLTARQQLDIAAAQIGNRGTMGAQGAVNLTAVNGITNGADSLLFSGGDLTLRANGFANSYGDVYSKGNLTFAGADGGRAVLFSNRSGTVESEGYIGINAGFIENAKDVFELGQTLQTGSLSWVCGQHCGEKDSWRRGTITINETYLEAAIKDSASARLVAGQDMVLQGDNVQNRNSLMAANGNLSIAALDFLNEGSGTRTGQRKIVIGTPGHVDKHLWEGMEGTYVPEFNNATAAGHFDQAKFEALKALSPNSAPFKQASDVTTWTPNGGLAYDATLQAGGAVDLSKVTRKAQNGTLRENTLEQLTGTLGNDQTGIPVGGININLSKHVNDASAQAPGSVLPVVTLAPGGGFVPVDYTGTPFAPVDPTTSPYFQLPKGDYGLFVKSADPTSHYLIETNPEFTTASGFFSSDYMLGKLGYTADNAWRRLGDGQYETRLIRDAVLAQTGQRFLAGGLLSDADQFRYLMDNALASKDALRLSVGVTLTGQQVGALTHDIVWMENRVVDGQTVLVPVLYLAQAESRNVRGNSLIQGRDLNLVTGGDLVNVGTLRASNNLSAVSSGSIYNGGLMEAGNNLSLLAQDSIRNAMGGEIRGSQVSLASIKGDITNDNTAIQVREGVGMRTLTDASASTITARGNLAIDAGRDLNNHGALVAGNDANLTAGRDLNLVAASDTSVIHKTIDGGEKSTITTDVKNLAATVTAGGNLDMQAGQDVNIIGSNATAGKDLNIQAGRDLNVASVSDMHNVEGKEKDGKKRIKTADEQTTQVASVLTAGANFTSQAGRDTTLVASKISAGNEAYLYSGDKLNLLAAQNSTHTLYDMKENGGWGAKKEQRDEVTRTTNVGTEIKTGGNLTLISEGDQRYQVAKLNSGKDIILNSGGAIAFEGVKDLHDESHTKSKGDLAWFSAKGKGNTDETLRQSEMIAQGQVVIKAVDGLKIDVRQVDQQTVSQTIDTMVKADPNMAWLKDAEKRGDVDWRQVKEIHDSFKYSNSGLGAGSQIVIAILMAAFVGPLAMTAAAGAGAGVAVAAGAGAVAAGAATNATVSVVNNRGNLGAVFKDVTSSDALKGYAISGVTAGLTAAYFDGWTGTHTDQATKQITGPQLNTWTGVGQFAANQTLQGGTSTLLSKALGQGGSGSEALKTALFNTLAAASFNAVGDYTKKWNIDNGSIPKIAIHAMVGGLLAEATGGDFRTGALAAGANEALVVQLNDIVKGDKTLLSMSSQLVGVLAAATQKDADASKLEKGGWVAKNATQYNHQLHKSQADALDEQRRFHPERADRLNAAACALVGCAESIPTDHESYKDFKALQDRGATYAAEIALLESTGQFGGRSWQDWSDDTLNAHGKAVQVIGASKDTALGLAGGATAYTGMLLSSPACVGVVTCALPIGLGALGTISMVGAWDSASRITADFKSSEPDRVMASFFPQTFPGESSATSDLAWGAAKSAAQAALFGGASKYFSGQLAGELAATNKVVPKEIPAPVKGGLDLSKVDVLTIKDARKLEGENKGLIFVQEPQGDFSKPFVKFEAGTTGAFSDVLSQRKAVPAIRFDNPNPNGNNFVKFDGVEDIGGITLIDRKTALTSFDKQIQSVQRVSSALKQNPGIKAVFEFPNQKAADRATNILIEQNIRNITVRVAP</sequence>
<dbReference type="GO" id="GO:0003824">
    <property type="term" value="F:catalytic activity"/>
    <property type="evidence" value="ECO:0007669"/>
    <property type="project" value="UniProtKB-ARBA"/>
</dbReference>
<reference evidence="3 4" key="2">
    <citation type="submission" date="2016-10" db="EMBL/GenBank/DDBJ databases">
        <authorList>
            <person name="de Groot N.N."/>
        </authorList>
    </citation>
    <scope>NUCLEOTIDE SEQUENCE [LARGE SCALE GENOMIC DNA]</scope>
    <source>
        <strain evidence="3 4">BS2772</strain>
    </source>
</reference>
<dbReference type="InterPro" id="IPR025157">
    <property type="entry name" value="Hemagglutinin_rpt"/>
</dbReference>
<evidence type="ECO:0000259" key="1">
    <source>
        <dbReference type="SMART" id="SM00912"/>
    </source>
</evidence>
<dbReference type="RefSeq" id="WP_232000117.1">
    <property type="nucleotide sequence ID" value="NZ_JXDI01000001.1"/>
</dbReference>
<dbReference type="EMBL" id="JXDI01000001">
    <property type="protein sequence ID" value="KAF2408806.1"/>
    <property type="molecule type" value="Genomic_DNA"/>
</dbReference>
<dbReference type="InterPro" id="IPR010069">
    <property type="entry name" value="CdiA_FHA1_rpt"/>
</dbReference>
<organism evidence="3 4">
    <name type="scientific">Pseudomonas antarctica</name>
    <dbReference type="NCBI Taxonomy" id="219572"/>
    <lineage>
        <taxon>Bacteria</taxon>
        <taxon>Pseudomonadati</taxon>
        <taxon>Pseudomonadota</taxon>
        <taxon>Gammaproteobacteria</taxon>
        <taxon>Pseudomonadales</taxon>
        <taxon>Pseudomonadaceae</taxon>
        <taxon>Pseudomonas</taxon>
    </lineage>
</organism>
<dbReference type="InterPro" id="IPR011050">
    <property type="entry name" value="Pectin_lyase_fold/virulence"/>
</dbReference>
<protein>
    <submittedName>
        <fullName evidence="3">Filamentous hemagglutinin</fullName>
    </submittedName>
    <submittedName>
        <fullName evidence="2">Hemolysin</fullName>
    </submittedName>
</protein>
<proteinExistence type="predicted"/>
<dbReference type="Pfam" id="PF04830">
    <property type="entry name" value="DUF637"/>
    <property type="match status" value="1"/>
</dbReference>